<feature type="domain" description="Acyltransferase 3" evidence="3">
    <location>
        <begin position="36"/>
        <end position="353"/>
    </location>
</feature>
<proteinExistence type="predicted"/>
<feature type="transmembrane region" description="Helical" evidence="2">
    <location>
        <begin position="215"/>
        <end position="235"/>
    </location>
</feature>
<evidence type="ECO:0000256" key="2">
    <source>
        <dbReference type="SAM" id="Phobius"/>
    </source>
</evidence>
<dbReference type="EMBL" id="JABCJJ010000018">
    <property type="protein sequence ID" value="NMR20850.1"/>
    <property type="molecule type" value="Genomic_DNA"/>
</dbReference>
<feature type="compositionally biased region" description="Low complexity" evidence="1">
    <location>
        <begin position="12"/>
        <end position="25"/>
    </location>
</feature>
<dbReference type="RefSeq" id="WP_169325230.1">
    <property type="nucleotide sequence ID" value="NZ_JABCJJ010000018.1"/>
</dbReference>
<feature type="region of interest" description="Disordered" evidence="1">
    <location>
        <begin position="1"/>
        <end position="28"/>
    </location>
</feature>
<keyword evidence="4" id="KW-0012">Acyltransferase</keyword>
<dbReference type="Pfam" id="PF01757">
    <property type="entry name" value="Acyl_transf_3"/>
    <property type="match status" value="1"/>
</dbReference>
<feature type="transmembrane region" description="Helical" evidence="2">
    <location>
        <begin position="164"/>
        <end position="184"/>
    </location>
</feature>
<keyword evidence="2" id="KW-1133">Transmembrane helix</keyword>
<feature type="transmembrane region" description="Helical" evidence="2">
    <location>
        <begin position="35"/>
        <end position="56"/>
    </location>
</feature>
<dbReference type="GO" id="GO:0016020">
    <property type="term" value="C:membrane"/>
    <property type="evidence" value="ECO:0007669"/>
    <property type="project" value="TreeGrafter"/>
</dbReference>
<evidence type="ECO:0000259" key="3">
    <source>
        <dbReference type="Pfam" id="PF01757"/>
    </source>
</evidence>
<dbReference type="AlphaFoldDB" id="A0A7Y0QI10"/>
<organism evidence="4 5">
    <name type="scientific">Cellulomonas fimi</name>
    <dbReference type="NCBI Taxonomy" id="1708"/>
    <lineage>
        <taxon>Bacteria</taxon>
        <taxon>Bacillati</taxon>
        <taxon>Actinomycetota</taxon>
        <taxon>Actinomycetes</taxon>
        <taxon>Micrococcales</taxon>
        <taxon>Cellulomonadaceae</taxon>
        <taxon>Cellulomonas</taxon>
    </lineage>
</organism>
<keyword evidence="5" id="KW-1185">Reference proteome</keyword>
<gene>
    <name evidence="4" type="ORF">HIR71_11580</name>
</gene>
<protein>
    <submittedName>
        <fullName evidence="4">Acyltransferase</fullName>
    </submittedName>
</protein>
<comment type="caution">
    <text evidence="4">The sequence shown here is derived from an EMBL/GenBank/DDBJ whole genome shotgun (WGS) entry which is preliminary data.</text>
</comment>
<feature type="transmembrane region" description="Helical" evidence="2">
    <location>
        <begin position="242"/>
        <end position="259"/>
    </location>
</feature>
<evidence type="ECO:0000313" key="4">
    <source>
        <dbReference type="EMBL" id="NMR20850.1"/>
    </source>
</evidence>
<keyword evidence="2" id="KW-0472">Membrane</keyword>
<evidence type="ECO:0000256" key="1">
    <source>
        <dbReference type="SAM" id="MobiDB-lite"/>
    </source>
</evidence>
<feature type="transmembrane region" description="Helical" evidence="2">
    <location>
        <begin position="279"/>
        <end position="298"/>
    </location>
</feature>
<keyword evidence="2" id="KW-0812">Transmembrane</keyword>
<dbReference type="InterPro" id="IPR002656">
    <property type="entry name" value="Acyl_transf_3_dom"/>
</dbReference>
<feature type="compositionally biased region" description="Polar residues" evidence="1">
    <location>
        <begin position="1"/>
        <end position="10"/>
    </location>
</feature>
<dbReference type="PANTHER" id="PTHR23028:SF53">
    <property type="entry name" value="ACYL_TRANSF_3 DOMAIN-CONTAINING PROTEIN"/>
    <property type="match status" value="1"/>
</dbReference>
<reference evidence="4 5" key="1">
    <citation type="submission" date="2020-04" db="EMBL/GenBank/DDBJ databases">
        <title>Sequencing and Assembly of C. fimi.</title>
        <authorList>
            <person name="Ramsey A.R."/>
        </authorList>
    </citation>
    <scope>NUCLEOTIDE SEQUENCE [LARGE SCALE GENOMIC DNA]</scope>
    <source>
        <strain evidence="4 5">SB</strain>
    </source>
</reference>
<feature type="transmembrane region" description="Helical" evidence="2">
    <location>
        <begin position="338"/>
        <end position="359"/>
    </location>
</feature>
<dbReference type="PANTHER" id="PTHR23028">
    <property type="entry name" value="ACETYLTRANSFERASE"/>
    <property type="match status" value="1"/>
</dbReference>
<feature type="transmembrane region" description="Helical" evidence="2">
    <location>
        <begin position="112"/>
        <end position="134"/>
    </location>
</feature>
<keyword evidence="4" id="KW-0808">Transferase</keyword>
<evidence type="ECO:0000313" key="5">
    <source>
        <dbReference type="Proteomes" id="UP000562124"/>
    </source>
</evidence>
<feature type="transmembrane region" description="Helical" evidence="2">
    <location>
        <begin position="305"/>
        <end position="326"/>
    </location>
</feature>
<dbReference type="InterPro" id="IPR050879">
    <property type="entry name" value="Acyltransferase_3"/>
</dbReference>
<name>A0A7Y0QI10_CELFI</name>
<sequence length="392" mass="42174">MAEATVSTSLVPPGALTGAPPAGSPDGQVARTPRLVALDGLRFFAAVGVMLYHYTVRNSQAWGQPPAEVFPQLGSWVVYFALGPEMFFVLSGFVILMTAWGRSVANVAASRIARLYPAYWAGVLLTGALLLWIWPEGKNVTPGQVGVNLTMFQSLFEVDHVDGVYWTLWTELRFYALILVLTAIGVTRHRVLVFATAWPAAALVADVTGPQWLRVVLVTEYAPLFAAGMVLYVIMRSGPSRAAWLLVAANTAAAVWLVVPNQLAMQARNTDATPSAVTFGVLVVACVALVAVAGLTRVSRMDARWLTAAGTLTYPLYLIHEHWGWWGISKLHPGLPPAATLAVVMTLALVMAAAIHVGVERTLGPRLRRGVQGALERLPSVRSLVVPGPQVR</sequence>
<dbReference type="GO" id="GO:0016747">
    <property type="term" value="F:acyltransferase activity, transferring groups other than amino-acyl groups"/>
    <property type="evidence" value="ECO:0007669"/>
    <property type="project" value="InterPro"/>
</dbReference>
<accession>A0A7Y0QI10</accession>
<feature type="transmembrane region" description="Helical" evidence="2">
    <location>
        <begin position="191"/>
        <end position="209"/>
    </location>
</feature>
<dbReference type="GO" id="GO:0009103">
    <property type="term" value="P:lipopolysaccharide biosynthetic process"/>
    <property type="evidence" value="ECO:0007669"/>
    <property type="project" value="TreeGrafter"/>
</dbReference>
<dbReference type="Proteomes" id="UP000562124">
    <property type="component" value="Unassembled WGS sequence"/>
</dbReference>
<feature type="transmembrane region" description="Helical" evidence="2">
    <location>
        <begin position="76"/>
        <end position="100"/>
    </location>
</feature>